<name>A0AC61DGS3_9FIRM</name>
<protein>
    <submittedName>
        <fullName evidence="1">Uncharacterized protein</fullName>
    </submittedName>
</protein>
<proteinExistence type="predicted"/>
<keyword evidence="2" id="KW-1185">Reference proteome</keyword>
<gene>
    <name evidence="1" type="ORF">CS063_01080</name>
</gene>
<evidence type="ECO:0000313" key="2">
    <source>
        <dbReference type="Proteomes" id="UP000224460"/>
    </source>
</evidence>
<dbReference type="EMBL" id="PEDL01000001">
    <property type="protein sequence ID" value="PHV72102.1"/>
    <property type="molecule type" value="Genomic_DNA"/>
</dbReference>
<accession>A0AC61DGS3</accession>
<comment type="caution">
    <text evidence="1">The sequence shown here is derived from an EMBL/GenBank/DDBJ whole genome shotgun (WGS) entry which is preliminary data.</text>
</comment>
<dbReference type="Proteomes" id="UP000224460">
    <property type="component" value="Unassembled WGS sequence"/>
</dbReference>
<evidence type="ECO:0000313" key="1">
    <source>
        <dbReference type="EMBL" id="PHV72102.1"/>
    </source>
</evidence>
<reference evidence="1" key="1">
    <citation type="submission" date="2017-10" db="EMBL/GenBank/DDBJ databases">
        <title>Genome sequence of cellulolytic Lachnospiraceae bacterium XHS1971 isolated from hotspring sediment.</title>
        <authorList>
            <person name="Vasudevan G."/>
            <person name="Joshi A.J."/>
            <person name="Hivarkar S."/>
            <person name="Lanjekar V.B."/>
            <person name="Dhakephalkar P.K."/>
            <person name="Dagar S."/>
        </authorList>
    </citation>
    <scope>NUCLEOTIDE SEQUENCE</scope>
    <source>
        <strain evidence="1">XHS1971</strain>
    </source>
</reference>
<organism evidence="1 2">
    <name type="scientific">Sporanaerobium hydrogeniformans</name>
    <dbReference type="NCBI Taxonomy" id="3072179"/>
    <lineage>
        <taxon>Bacteria</taxon>
        <taxon>Bacillati</taxon>
        <taxon>Bacillota</taxon>
        <taxon>Clostridia</taxon>
        <taxon>Lachnospirales</taxon>
        <taxon>Lachnospiraceae</taxon>
        <taxon>Sporanaerobium</taxon>
    </lineage>
</organism>
<sequence length="409" mass="47977">MVRNRILLSISLILSVIFVSFYGGTTAYLLFYSLVILPVIAWGYTAYVYLRLHFYQEVGQRKVVKGELVPYYFKLVNKDYLTYSHIKLYFHQEFSTIQADALETVYCLLPGDEIKRETMLCCKYRGEYAVGVKSIEITDFLYLFRVNYPVMWGPKLTVLPKVCELEQLMLTTLDEDPKTLSYHMGGREGFLESDVKKYTGGEPRKFIHWKASAKKGEILVRQYTEPMELSQYLLMDLRRLEGEVFEQVVREDCLLTGALSLGWYYQNRHIQYEIVYEQNGIKECTIHNEKDFWQFYKRTTDFKFYSDLSIGTLLKRIRTSQSFNDVYVLTSLLDAELGCAVLEQIKKGNKVTILLIIPHLDEKVYALKEELENQGIKTYIIHHQEHLYEILKRGEEGRCSKKEVLFSMS</sequence>